<organism evidence="2 3">
    <name type="scientific">Capsella rubella</name>
    <dbReference type="NCBI Taxonomy" id="81985"/>
    <lineage>
        <taxon>Eukaryota</taxon>
        <taxon>Viridiplantae</taxon>
        <taxon>Streptophyta</taxon>
        <taxon>Embryophyta</taxon>
        <taxon>Tracheophyta</taxon>
        <taxon>Spermatophyta</taxon>
        <taxon>Magnoliopsida</taxon>
        <taxon>eudicotyledons</taxon>
        <taxon>Gunneridae</taxon>
        <taxon>Pentapetalae</taxon>
        <taxon>rosids</taxon>
        <taxon>malvids</taxon>
        <taxon>Brassicales</taxon>
        <taxon>Brassicaceae</taxon>
        <taxon>Camelineae</taxon>
        <taxon>Capsella</taxon>
    </lineage>
</organism>
<evidence type="ECO:0000313" key="3">
    <source>
        <dbReference type="Proteomes" id="UP000029121"/>
    </source>
</evidence>
<name>R0H868_9BRAS</name>
<accession>R0H868</accession>
<keyword evidence="3" id="KW-1185">Reference proteome</keyword>
<dbReference type="Pfam" id="PF09331">
    <property type="entry name" value="DUF1985"/>
    <property type="match status" value="1"/>
</dbReference>
<feature type="domain" description="DUF1985" evidence="1">
    <location>
        <begin position="3"/>
        <end position="45"/>
    </location>
</feature>
<evidence type="ECO:0000313" key="2">
    <source>
        <dbReference type="EMBL" id="EOA25489.1"/>
    </source>
</evidence>
<dbReference type="EMBL" id="KB870809">
    <property type="protein sequence ID" value="EOA25489.1"/>
    <property type="molecule type" value="Genomic_DNA"/>
</dbReference>
<sequence>MLLLRTASLEKKEESWFIVNSTPIIYSLREMALISGLYCHDYPRAVLSLSKPGKQAPSVEPFFLRAIDDLDKCKTFPWGRLDFDENMKDIFHCMNHFRGVLSTQQWVFPSFVIPLENVLVMHMHTVIVLGCAR</sequence>
<reference evidence="3" key="1">
    <citation type="journal article" date="2013" name="Nat. Genet.">
        <title>The Capsella rubella genome and the genomic consequences of rapid mating system evolution.</title>
        <authorList>
            <person name="Slotte T."/>
            <person name="Hazzouri K.M."/>
            <person name="Agren J.A."/>
            <person name="Koenig D."/>
            <person name="Maumus F."/>
            <person name="Guo Y.L."/>
            <person name="Steige K."/>
            <person name="Platts A.E."/>
            <person name="Escobar J.S."/>
            <person name="Newman L.K."/>
            <person name="Wang W."/>
            <person name="Mandakova T."/>
            <person name="Vello E."/>
            <person name="Smith L.M."/>
            <person name="Henz S.R."/>
            <person name="Steffen J."/>
            <person name="Takuno S."/>
            <person name="Brandvain Y."/>
            <person name="Coop G."/>
            <person name="Andolfatto P."/>
            <person name="Hu T.T."/>
            <person name="Blanchette M."/>
            <person name="Clark R.M."/>
            <person name="Quesneville H."/>
            <person name="Nordborg M."/>
            <person name="Gaut B.S."/>
            <person name="Lysak M.A."/>
            <person name="Jenkins J."/>
            <person name="Grimwood J."/>
            <person name="Chapman J."/>
            <person name="Prochnik S."/>
            <person name="Shu S."/>
            <person name="Rokhsar D."/>
            <person name="Schmutz J."/>
            <person name="Weigel D."/>
            <person name="Wright S.I."/>
        </authorList>
    </citation>
    <scope>NUCLEOTIDE SEQUENCE [LARGE SCALE GENOMIC DNA]</scope>
    <source>
        <strain evidence="3">cv. Monte Gargano</strain>
    </source>
</reference>
<evidence type="ECO:0000259" key="1">
    <source>
        <dbReference type="Pfam" id="PF09331"/>
    </source>
</evidence>
<gene>
    <name evidence="2" type="ORF">CARUB_v10018828mg</name>
</gene>
<dbReference type="Proteomes" id="UP000029121">
    <property type="component" value="Unassembled WGS sequence"/>
</dbReference>
<protein>
    <recommendedName>
        <fullName evidence="1">DUF1985 domain-containing protein</fullName>
    </recommendedName>
</protein>
<proteinExistence type="predicted"/>
<dbReference type="AlphaFoldDB" id="R0H868"/>
<dbReference type="InterPro" id="IPR015410">
    <property type="entry name" value="DUF1985"/>
</dbReference>